<dbReference type="eggNOG" id="COG1174">
    <property type="taxonomic scope" value="Bacteria"/>
</dbReference>
<dbReference type="GO" id="GO:0055085">
    <property type="term" value="P:transmembrane transport"/>
    <property type="evidence" value="ECO:0007669"/>
    <property type="project" value="InterPro"/>
</dbReference>
<feature type="transmembrane region" description="Helical" evidence="6">
    <location>
        <begin position="232"/>
        <end position="256"/>
    </location>
</feature>
<dbReference type="EMBL" id="AVBC01000014">
    <property type="protein sequence ID" value="ERL53010.1"/>
    <property type="molecule type" value="Genomic_DNA"/>
</dbReference>
<feature type="transmembrane region" description="Helical" evidence="6">
    <location>
        <begin position="337"/>
        <end position="360"/>
    </location>
</feature>
<evidence type="ECO:0000313" key="10">
    <source>
        <dbReference type="Proteomes" id="UP000019113"/>
    </source>
</evidence>
<dbReference type="PATRIC" id="fig|1178482.3.peg.698"/>
<feature type="compositionally biased region" description="Basic and acidic residues" evidence="7">
    <location>
        <begin position="394"/>
        <end position="403"/>
    </location>
</feature>
<dbReference type="InterPro" id="IPR051204">
    <property type="entry name" value="ABC_transp_perm/SBD"/>
</dbReference>
<name>W1ND59_9GAMM</name>
<feature type="compositionally biased region" description="Low complexity" evidence="7">
    <location>
        <begin position="374"/>
        <end position="385"/>
    </location>
</feature>
<evidence type="ECO:0000256" key="4">
    <source>
        <dbReference type="ARBA" id="ARBA00022989"/>
    </source>
</evidence>
<evidence type="ECO:0000256" key="2">
    <source>
        <dbReference type="ARBA" id="ARBA00022448"/>
    </source>
</evidence>
<keyword evidence="3 6" id="KW-0812">Transmembrane</keyword>
<comment type="similarity">
    <text evidence="6">Belongs to the binding-protein-dependent transport system permease family.</text>
</comment>
<feature type="transmembrane region" description="Helical" evidence="6">
    <location>
        <begin position="95"/>
        <end position="115"/>
    </location>
</feature>
<keyword evidence="5 6" id="KW-0472">Membrane</keyword>
<evidence type="ECO:0000256" key="7">
    <source>
        <dbReference type="SAM" id="MobiDB-lite"/>
    </source>
</evidence>
<dbReference type="PANTHER" id="PTHR30177:SF30">
    <property type="entry name" value="GLYCINE BETAINE UPTAKE SYSTEM PERMEASE PROTEIN YEHY"/>
    <property type="match status" value="1"/>
</dbReference>
<dbReference type="CDD" id="cd06261">
    <property type="entry name" value="TM_PBP2"/>
    <property type="match status" value="1"/>
</dbReference>
<dbReference type="SUPFAM" id="SSF161098">
    <property type="entry name" value="MetI-like"/>
    <property type="match status" value="1"/>
</dbReference>
<proteinExistence type="inferred from homology"/>
<feature type="transmembrane region" description="Helical" evidence="6">
    <location>
        <begin position="202"/>
        <end position="226"/>
    </location>
</feature>
<evidence type="ECO:0000256" key="5">
    <source>
        <dbReference type="ARBA" id="ARBA00023136"/>
    </source>
</evidence>
<evidence type="ECO:0000313" key="9">
    <source>
        <dbReference type="EMBL" id="ERL53010.1"/>
    </source>
</evidence>
<sequence length="403" mass="43491">MGLALIAWWWLPSVGVAPNRIVSGTPFTASQVAGWPMAMLAGLPLLLTVWGAMRMDHQRLAWLLGLVVLCLVGWPLWLLLAAVQLVDPQLPQARLAIGSGMWLALFLLLLALIELRTRMQLSAWRSWALFLLPVLVLAACIPAGLDRLALWQEFVGRRQDFFTAIGVHLLLVIATVALSLIVGVATALMVRRVPQLQRAVIATLNFLQTIPSLALFGLLLGPLAWLSNRYDWLDALGVSGIGWAPALLALVAYSLLPIVRNTLVALDGVDEGVIESARGMGMSRRQVFLQVRLPLAVPVILEGIRITTVQAIGLTAVAALIGAGGLGRFVFQGLGQAAMDLVLLGALPIVIMAVAADALLAGVTRKLQPELQPEIQTEIQPQPELKTQSQTQLKPERQPESGE</sequence>
<accession>W1ND59</accession>
<organism evidence="9 10">
    <name type="scientific">Halomonas huangheensis</name>
    <dbReference type="NCBI Taxonomy" id="1178482"/>
    <lineage>
        <taxon>Bacteria</taxon>
        <taxon>Pseudomonadati</taxon>
        <taxon>Pseudomonadota</taxon>
        <taxon>Gammaproteobacteria</taxon>
        <taxon>Oceanospirillales</taxon>
        <taxon>Halomonadaceae</taxon>
        <taxon>Halomonas</taxon>
    </lineage>
</organism>
<protein>
    <recommendedName>
        <fullName evidence="8">ABC transmembrane type-1 domain-containing protein</fullName>
    </recommendedName>
</protein>
<evidence type="ECO:0000256" key="3">
    <source>
        <dbReference type="ARBA" id="ARBA00022692"/>
    </source>
</evidence>
<dbReference type="GO" id="GO:0005886">
    <property type="term" value="C:plasma membrane"/>
    <property type="evidence" value="ECO:0007669"/>
    <property type="project" value="UniProtKB-SubCell"/>
</dbReference>
<gene>
    <name evidence="9" type="ORF">BJB45_17170</name>
</gene>
<evidence type="ECO:0000259" key="8">
    <source>
        <dbReference type="PROSITE" id="PS50928"/>
    </source>
</evidence>
<comment type="caution">
    <text evidence="9">The sequence shown here is derived from an EMBL/GenBank/DDBJ whole genome shotgun (WGS) entry which is preliminary data.</text>
</comment>
<dbReference type="PANTHER" id="PTHR30177">
    <property type="entry name" value="GLYCINE BETAINE/L-PROLINE TRANSPORT SYSTEM PERMEASE PROTEIN PROW"/>
    <property type="match status" value="1"/>
</dbReference>
<feature type="transmembrane region" description="Helical" evidence="6">
    <location>
        <begin position="127"/>
        <end position="145"/>
    </location>
</feature>
<keyword evidence="2 6" id="KW-0813">Transport</keyword>
<dbReference type="Pfam" id="PF00528">
    <property type="entry name" value="BPD_transp_1"/>
    <property type="match status" value="1"/>
</dbReference>
<evidence type="ECO:0000256" key="6">
    <source>
        <dbReference type="RuleBase" id="RU363032"/>
    </source>
</evidence>
<keyword evidence="4 6" id="KW-1133">Transmembrane helix</keyword>
<dbReference type="InterPro" id="IPR000515">
    <property type="entry name" value="MetI-like"/>
</dbReference>
<feature type="transmembrane region" description="Helical" evidence="6">
    <location>
        <begin position="311"/>
        <end position="331"/>
    </location>
</feature>
<dbReference type="GO" id="GO:0031460">
    <property type="term" value="P:glycine betaine transport"/>
    <property type="evidence" value="ECO:0007669"/>
    <property type="project" value="TreeGrafter"/>
</dbReference>
<feature type="transmembrane region" description="Helical" evidence="6">
    <location>
        <begin position="165"/>
        <end position="190"/>
    </location>
</feature>
<feature type="domain" description="ABC transmembrane type-1" evidence="8">
    <location>
        <begin position="165"/>
        <end position="360"/>
    </location>
</feature>
<dbReference type="InterPro" id="IPR035906">
    <property type="entry name" value="MetI-like_sf"/>
</dbReference>
<reference evidence="9 10" key="1">
    <citation type="submission" date="2013-08" db="EMBL/GenBank/DDBJ databases">
        <title>draft genome of Halomonas huanghegensis, strain BJGMM-B45T.</title>
        <authorList>
            <person name="Miao C."/>
            <person name="Wan Y."/>
            <person name="Jin W."/>
        </authorList>
    </citation>
    <scope>NUCLEOTIDE SEQUENCE [LARGE SCALE GENOMIC DNA]</scope>
    <source>
        <strain evidence="9 10">BJGMM-B45</strain>
    </source>
</reference>
<feature type="transmembrane region" description="Helical" evidence="6">
    <location>
        <begin position="60"/>
        <end position="83"/>
    </location>
</feature>
<feature type="region of interest" description="Disordered" evidence="7">
    <location>
        <begin position="374"/>
        <end position="403"/>
    </location>
</feature>
<keyword evidence="10" id="KW-1185">Reference proteome</keyword>
<dbReference type="AlphaFoldDB" id="W1ND59"/>
<dbReference type="Gene3D" id="1.10.3720.10">
    <property type="entry name" value="MetI-like"/>
    <property type="match status" value="1"/>
</dbReference>
<comment type="subcellular location">
    <subcellularLocation>
        <location evidence="1 6">Cell membrane</location>
        <topology evidence="1 6">Multi-pass membrane protein</topology>
    </subcellularLocation>
</comment>
<dbReference type="Proteomes" id="UP000019113">
    <property type="component" value="Unassembled WGS sequence"/>
</dbReference>
<dbReference type="PROSITE" id="PS50928">
    <property type="entry name" value="ABC_TM1"/>
    <property type="match status" value="1"/>
</dbReference>
<feature type="transmembrane region" description="Helical" evidence="6">
    <location>
        <begin position="32"/>
        <end position="53"/>
    </location>
</feature>
<evidence type="ECO:0000256" key="1">
    <source>
        <dbReference type="ARBA" id="ARBA00004651"/>
    </source>
</evidence>